<protein>
    <submittedName>
        <fullName evidence="2">Pimeloyl-ACP methyl ester carboxylesterase</fullName>
    </submittedName>
</protein>
<dbReference type="InterPro" id="IPR029058">
    <property type="entry name" value="AB_hydrolase_fold"/>
</dbReference>
<dbReference type="PANTHER" id="PTHR43798:SF33">
    <property type="entry name" value="HYDROLASE, PUTATIVE (AFU_ORTHOLOGUE AFUA_2G14860)-RELATED"/>
    <property type="match status" value="1"/>
</dbReference>
<keyword evidence="3" id="KW-1185">Reference proteome</keyword>
<dbReference type="AlphaFoldDB" id="A0A7Y9E4Y0"/>
<comment type="caution">
    <text evidence="2">The sequence shown here is derived from an EMBL/GenBank/DDBJ whole genome shotgun (WGS) entry which is preliminary data.</text>
</comment>
<sequence>MDRTMTRSYEPFDVAVAGGDLHAGRWGRGSDGPVVLALHGVTSNHLAWSAVARHSSYDVVAPDLRGRGRSNGLAGPAGMHAHAADLALLLDHLEVEQAVVVGHSMGGFVATTFAAEHPDRVASVLLVDGGLSLPPMPPGLSPEETVAAVIGPAAQRLSMTFADTEAYLDFWRRHPALGPDLSQEVADYFAYDLVGDPPECRSSVTVESVREDSIDLLDTAAIDARVGKLATGTVFLRAQNGMMGEPGGLYPAELARQHASSYPNLDVRDVAGVNHYTVVMGDQGAAVVAAAIEESAGGAR</sequence>
<dbReference type="EMBL" id="JACCBG010000001">
    <property type="protein sequence ID" value="NYD41328.1"/>
    <property type="molecule type" value="Genomic_DNA"/>
</dbReference>
<name>A0A7Y9E4Y0_9ACTN</name>
<gene>
    <name evidence="2" type="ORF">BJZ21_001411</name>
</gene>
<dbReference type="InterPro" id="IPR000073">
    <property type="entry name" value="AB_hydrolase_1"/>
</dbReference>
<dbReference type="GO" id="GO:0016020">
    <property type="term" value="C:membrane"/>
    <property type="evidence" value="ECO:0007669"/>
    <property type="project" value="TreeGrafter"/>
</dbReference>
<dbReference type="GO" id="GO:0047372">
    <property type="term" value="F:monoacylglycerol lipase activity"/>
    <property type="evidence" value="ECO:0007669"/>
    <property type="project" value="TreeGrafter"/>
</dbReference>
<evidence type="ECO:0000259" key="1">
    <source>
        <dbReference type="Pfam" id="PF00561"/>
    </source>
</evidence>
<dbReference type="SUPFAM" id="SSF53474">
    <property type="entry name" value="alpha/beta-Hydrolases"/>
    <property type="match status" value="1"/>
</dbReference>
<dbReference type="GO" id="GO:0046464">
    <property type="term" value="P:acylglycerol catabolic process"/>
    <property type="evidence" value="ECO:0007669"/>
    <property type="project" value="TreeGrafter"/>
</dbReference>
<organism evidence="2 3">
    <name type="scientific">Nocardioides panaciterrulae</name>
    <dbReference type="NCBI Taxonomy" id="661492"/>
    <lineage>
        <taxon>Bacteria</taxon>
        <taxon>Bacillati</taxon>
        <taxon>Actinomycetota</taxon>
        <taxon>Actinomycetes</taxon>
        <taxon>Propionibacteriales</taxon>
        <taxon>Nocardioidaceae</taxon>
        <taxon>Nocardioides</taxon>
    </lineage>
</organism>
<dbReference type="PANTHER" id="PTHR43798">
    <property type="entry name" value="MONOACYLGLYCEROL LIPASE"/>
    <property type="match status" value="1"/>
</dbReference>
<dbReference type="Pfam" id="PF00561">
    <property type="entry name" value="Abhydrolase_1"/>
    <property type="match status" value="1"/>
</dbReference>
<dbReference type="InterPro" id="IPR050266">
    <property type="entry name" value="AB_hydrolase_sf"/>
</dbReference>
<dbReference type="Gene3D" id="3.40.50.1820">
    <property type="entry name" value="alpha/beta hydrolase"/>
    <property type="match status" value="1"/>
</dbReference>
<dbReference type="PRINTS" id="PR00111">
    <property type="entry name" value="ABHYDROLASE"/>
</dbReference>
<evidence type="ECO:0000313" key="3">
    <source>
        <dbReference type="Proteomes" id="UP000535511"/>
    </source>
</evidence>
<feature type="domain" description="AB hydrolase-1" evidence="1">
    <location>
        <begin position="33"/>
        <end position="137"/>
    </location>
</feature>
<accession>A0A7Y9E4Y0</accession>
<dbReference type="Proteomes" id="UP000535511">
    <property type="component" value="Unassembled WGS sequence"/>
</dbReference>
<proteinExistence type="predicted"/>
<reference evidence="2 3" key="1">
    <citation type="submission" date="2020-07" db="EMBL/GenBank/DDBJ databases">
        <title>Sequencing the genomes of 1000 actinobacteria strains.</title>
        <authorList>
            <person name="Klenk H.-P."/>
        </authorList>
    </citation>
    <scope>NUCLEOTIDE SEQUENCE [LARGE SCALE GENOMIC DNA]</scope>
    <source>
        <strain evidence="2 3">DSM 21350</strain>
    </source>
</reference>
<evidence type="ECO:0000313" key="2">
    <source>
        <dbReference type="EMBL" id="NYD41328.1"/>
    </source>
</evidence>